<keyword evidence="9" id="KW-1133">Transmembrane helix</keyword>
<feature type="region of interest" description="Disordered" evidence="16">
    <location>
        <begin position="29"/>
        <end position="213"/>
    </location>
</feature>
<evidence type="ECO:0000256" key="4">
    <source>
        <dbReference type="ARBA" id="ARBA00022448"/>
    </source>
</evidence>
<sequence>MLRRAALPLLRGRTGIRPPILQTQLRYYAGGDRPGQAGYQVPGSTKQAPQQKEPLRKVPFAQTTPSPKDESTSPPTSLSSDASLKPQPRSDATPFGEDPTRDLDDVSESVSRASGRSLGQERDHLHEVEKDTTGQEPPFTPEPLEAERAGQPLPDLTKGIPSTLDAELRNAQSRQAASHASSLNITEDPAEELPSGARGRDGGDVPREEYVSSSDRKKNAAFRYMYTVLGLGSLGGSIYMGRNWADEEEEKKHQDAPSGWGFTPFYNRVAARLGDMMSYYRDPVTTKLLPDEDPDPNFRFPFVLVISLEDMLVHSEWTREKGWRIAKRPGVDYFLRYLSAYYEIVLFTSQPSAVVDQVIRKLDPFSMIRWPLFREATVYKDGGYVKDLSYLNRDLKKVIMMDTDPHHVKHQPENAIILPKWTGDPKDQTLVQFIPFLEYLATMGFEDTREVLKSFEGTYIPAEFARREKLLRAKFEAEQAEKGKKRPKKTLGAFSSVLGISGRSPDGLDGADESKMLWDQIRERGQKQYMELEKKIQEEGAKFLAEREAEEKKYQEEMYKSMKPTGWFSGLLGGGQKEAEK</sequence>
<feature type="compositionally biased region" description="Basic and acidic residues" evidence="16">
    <location>
        <begin position="198"/>
        <end position="213"/>
    </location>
</feature>
<dbReference type="InterPro" id="IPR036412">
    <property type="entry name" value="HAD-like_sf"/>
</dbReference>
<keyword evidence="4 15" id="KW-0813">Transport</keyword>
<organism evidence="18 19">
    <name type="scientific">Phialophora macrospora</name>
    <dbReference type="NCBI Taxonomy" id="1851006"/>
    <lineage>
        <taxon>Eukaryota</taxon>
        <taxon>Fungi</taxon>
        <taxon>Dikarya</taxon>
        <taxon>Ascomycota</taxon>
        <taxon>Pezizomycotina</taxon>
        <taxon>Eurotiomycetes</taxon>
        <taxon>Chaetothyriomycetidae</taxon>
        <taxon>Chaetothyriales</taxon>
        <taxon>Herpotrichiellaceae</taxon>
        <taxon>Phialophora</taxon>
    </lineage>
</organism>
<evidence type="ECO:0000256" key="16">
    <source>
        <dbReference type="SAM" id="MobiDB-lite"/>
    </source>
</evidence>
<keyword evidence="6" id="KW-0999">Mitochondrion inner membrane</keyword>
<dbReference type="InterPro" id="IPR004274">
    <property type="entry name" value="FCP1_dom"/>
</dbReference>
<evidence type="ECO:0000256" key="10">
    <source>
        <dbReference type="ARBA" id="ARBA00023010"/>
    </source>
</evidence>
<dbReference type="SMART" id="SM00577">
    <property type="entry name" value="CPDc"/>
    <property type="match status" value="1"/>
</dbReference>
<dbReference type="PROSITE" id="PS50969">
    <property type="entry name" value="FCP1"/>
    <property type="match status" value="1"/>
</dbReference>
<dbReference type="STRING" id="5601.A0A0D2CEQ7"/>
<evidence type="ECO:0000313" key="19">
    <source>
        <dbReference type="Proteomes" id="UP000054266"/>
    </source>
</evidence>
<dbReference type="Gene3D" id="3.40.50.1000">
    <property type="entry name" value="HAD superfamily/HAD-like"/>
    <property type="match status" value="1"/>
</dbReference>
<dbReference type="Pfam" id="PF03031">
    <property type="entry name" value="NIF"/>
    <property type="match status" value="1"/>
</dbReference>
<evidence type="ECO:0000256" key="15">
    <source>
        <dbReference type="RuleBase" id="RU365079"/>
    </source>
</evidence>
<evidence type="ECO:0000256" key="3">
    <source>
        <dbReference type="ARBA" id="ARBA00020799"/>
    </source>
</evidence>
<evidence type="ECO:0000256" key="6">
    <source>
        <dbReference type="ARBA" id="ARBA00022792"/>
    </source>
</evidence>
<evidence type="ECO:0000256" key="11">
    <source>
        <dbReference type="ARBA" id="ARBA00023128"/>
    </source>
</evidence>
<keyword evidence="10 15" id="KW-0811">Translocation</keyword>
<feature type="domain" description="FCP1 homology" evidence="17">
    <location>
        <begin position="297"/>
        <end position="440"/>
    </location>
</feature>
<keyword evidence="19" id="KW-1185">Reference proteome</keyword>
<name>A0A0D2CEQ7_9EURO</name>
<feature type="compositionally biased region" description="Low complexity" evidence="16">
    <location>
        <begin position="171"/>
        <end position="182"/>
    </location>
</feature>
<dbReference type="EMBL" id="KN846961">
    <property type="protein sequence ID" value="KIW63576.1"/>
    <property type="molecule type" value="Genomic_DNA"/>
</dbReference>
<accession>A0A0D2CEQ7</accession>
<proteinExistence type="inferred from homology"/>
<evidence type="ECO:0000256" key="7">
    <source>
        <dbReference type="ARBA" id="ARBA00022927"/>
    </source>
</evidence>
<evidence type="ECO:0000256" key="13">
    <source>
        <dbReference type="ARBA" id="ARBA00059797"/>
    </source>
</evidence>
<evidence type="ECO:0000256" key="14">
    <source>
        <dbReference type="ARBA" id="ARBA00061871"/>
    </source>
</evidence>
<evidence type="ECO:0000256" key="12">
    <source>
        <dbReference type="ARBA" id="ARBA00023136"/>
    </source>
</evidence>
<reference evidence="18 19" key="1">
    <citation type="submission" date="2015-01" db="EMBL/GenBank/DDBJ databases">
        <title>The Genome Sequence of Capronia semiimmersa CBS27337.</title>
        <authorList>
            <consortium name="The Broad Institute Genomics Platform"/>
            <person name="Cuomo C."/>
            <person name="de Hoog S."/>
            <person name="Gorbushina A."/>
            <person name="Stielow B."/>
            <person name="Teixiera M."/>
            <person name="Abouelleil A."/>
            <person name="Chapman S.B."/>
            <person name="Priest M."/>
            <person name="Young S.K."/>
            <person name="Wortman J."/>
            <person name="Nusbaum C."/>
            <person name="Birren B."/>
        </authorList>
    </citation>
    <scope>NUCLEOTIDE SEQUENCE [LARGE SCALE GENOMIC DNA]</scope>
    <source>
        <strain evidence="18 19">CBS 27337</strain>
    </source>
</reference>
<evidence type="ECO:0000256" key="2">
    <source>
        <dbReference type="ARBA" id="ARBA00006344"/>
    </source>
</evidence>
<dbReference type="GO" id="GO:0015031">
    <property type="term" value="P:protein transport"/>
    <property type="evidence" value="ECO:0007669"/>
    <property type="project" value="UniProtKB-KW"/>
</dbReference>
<keyword evidence="8 15" id="KW-0809">Transit peptide</keyword>
<evidence type="ECO:0000259" key="17">
    <source>
        <dbReference type="PROSITE" id="PS50969"/>
    </source>
</evidence>
<dbReference type="AlphaFoldDB" id="A0A0D2CEQ7"/>
<comment type="function">
    <text evidence="13">Essential component of the TIM23 complex, a complex that mediates the translocation of transit peptide-containing proteins across the mitochondrial inner membrane. Required to direct preproteins in transit and direct them to the channel protein TIM23, and possibly facilitates transfer of the translocating proteins from the TOM complex to the TIM23 complex.</text>
</comment>
<feature type="compositionally biased region" description="Basic and acidic residues" evidence="16">
    <location>
        <begin position="119"/>
        <end position="133"/>
    </location>
</feature>
<keyword evidence="5" id="KW-0812">Transmembrane</keyword>
<evidence type="ECO:0000256" key="9">
    <source>
        <dbReference type="ARBA" id="ARBA00022989"/>
    </source>
</evidence>
<comment type="subunit">
    <text evidence="14">Component of the TIM23 complex, at least composed of TIM23/timX, TIM17/timQ, tim50 and TIM21/timU. Interacts with preproteins in transit.</text>
</comment>
<dbReference type="CDD" id="cd07521">
    <property type="entry name" value="HAD_FCP1-like"/>
    <property type="match status" value="1"/>
</dbReference>
<dbReference type="SUPFAM" id="SSF56784">
    <property type="entry name" value="HAD-like"/>
    <property type="match status" value="1"/>
</dbReference>
<gene>
    <name evidence="18" type="ORF">PV04_08564</name>
</gene>
<evidence type="ECO:0000313" key="18">
    <source>
        <dbReference type="EMBL" id="KIW63576.1"/>
    </source>
</evidence>
<keyword evidence="7 15" id="KW-0653">Protein transport</keyword>
<dbReference type="FunFam" id="3.40.50.1000:FF:000019">
    <property type="entry name" value="Mitochondrial import inner membrane translocase subunit TIM50"/>
    <property type="match status" value="1"/>
</dbReference>
<protein>
    <recommendedName>
        <fullName evidence="3 15">Mitochondrial import inner membrane translocase subunit TIM50</fullName>
    </recommendedName>
</protein>
<dbReference type="PANTHER" id="PTHR12210">
    <property type="entry name" value="DULLARD PROTEIN PHOSPHATASE"/>
    <property type="match status" value="1"/>
</dbReference>
<dbReference type="InterPro" id="IPR050365">
    <property type="entry name" value="TIM50"/>
</dbReference>
<evidence type="ECO:0000256" key="1">
    <source>
        <dbReference type="ARBA" id="ARBA00004434"/>
    </source>
</evidence>
<dbReference type="InterPro" id="IPR023214">
    <property type="entry name" value="HAD_sf"/>
</dbReference>
<comment type="subcellular location">
    <subcellularLocation>
        <location evidence="1 15">Mitochondrion inner membrane</location>
        <topology evidence="1 15">Single-pass membrane protein</topology>
    </subcellularLocation>
</comment>
<comment type="similarity">
    <text evidence="2 15">Belongs to the TIM50 family.</text>
</comment>
<dbReference type="HOGENOM" id="CLU_023309_0_0_1"/>
<dbReference type="GO" id="GO:0005744">
    <property type="term" value="C:TIM23 mitochondrial import inner membrane translocase complex"/>
    <property type="evidence" value="ECO:0007669"/>
    <property type="project" value="UniProtKB-UniRule"/>
</dbReference>
<evidence type="ECO:0000256" key="8">
    <source>
        <dbReference type="ARBA" id="ARBA00022946"/>
    </source>
</evidence>
<evidence type="ECO:0000256" key="5">
    <source>
        <dbReference type="ARBA" id="ARBA00022692"/>
    </source>
</evidence>
<feature type="compositionally biased region" description="Polar residues" evidence="16">
    <location>
        <begin position="61"/>
        <end position="82"/>
    </location>
</feature>
<keyword evidence="12" id="KW-0472">Membrane</keyword>
<dbReference type="Proteomes" id="UP000054266">
    <property type="component" value="Unassembled WGS sequence"/>
</dbReference>
<keyword evidence="11 15" id="KW-0496">Mitochondrion</keyword>